<proteinExistence type="predicted"/>
<name>A0A5A7TK14_CUCMM</name>
<dbReference type="AlphaFoldDB" id="A0A5A7TK14"/>
<evidence type="ECO:0000313" key="4">
    <source>
        <dbReference type="Proteomes" id="UP000321947"/>
    </source>
</evidence>
<dbReference type="Proteomes" id="UP000321393">
    <property type="component" value="Unassembled WGS sequence"/>
</dbReference>
<accession>A0A5A7TK14</accession>
<dbReference type="EMBL" id="SSTE01016227">
    <property type="protein sequence ID" value="KAA0041775.1"/>
    <property type="molecule type" value="Genomic_DNA"/>
</dbReference>
<sequence length="89" mass="10126">MEEDEKEYVGCQMKCLNVDISIKFGNFLELEGDTNGFVRMEHVELLNDDVNDNENAFDMEMSSDFDVDVNVDALEVSEADVSAHHAHRI</sequence>
<evidence type="ECO:0000313" key="2">
    <source>
        <dbReference type="EMBL" id="TYK27063.1"/>
    </source>
</evidence>
<dbReference type="EMBL" id="SSTD01003134">
    <property type="protein sequence ID" value="TYK27063.1"/>
    <property type="molecule type" value="Genomic_DNA"/>
</dbReference>
<gene>
    <name evidence="2" type="ORF">E5676_scaffold95G00580</name>
    <name evidence="1" type="ORF">E6C27_scaffold67G001300</name>
</gene>
<protein>
    <submittedName>
        <fullName evidence="1">Uncharacterized protein</fullName>
    </submittedName>
</protein>
<reference evidence="3 4" key="1">
    <citation type="submission" date="2019-08" db="EMBL/GenBank/DDBJ databases">
        <title>Draft genome sequences of two oriental melons (Cucumis melo L. var makuwa).</title>
        <authorList>
            <person name="Kwon S.-Y."/>
        </authorList>
    </citation>
    <scope>NUCLEOTIDE SEQUENCE [LARGE SCALE GENOMIC DNA]</scope>
    <source>
        <strain evidence="4">cv. Chang Bougi</strain>
        <strain evidence="3">cv. SW 3</strain>
        <tissue evidence="1">Leaf</tissue>
    </source>
</reference>
<organism evidence="1 3">
    <name type="scientific">Cucumis melo var. makuwa</name>
    <name type="common">Oriental melon</name>
    <dbReference type="NCBI Taxonomy" id="1194695"/>
    <lineage>
        <taxon>Eukaryota</taxon>
        <taxon>Viridiplantae</taxon>
        <taxon>Streptophyta</taxon>
        <taxon>Embryophyta</taxon>
        <taxon>Tracheophyta</taxon>
        <taxon>Spermatophyta</taxon>
        <taxon>Magnoliopsida</taxon>
        <taxon>eudicotyledons</taxon>
        <taxon>Gunneridae</taxon>
        <taxon>Pentapetalae</taxon>
        <taxon>rosids</taxon>
        <taxon>fabids</taxon>
        <taxon>Cucurbitales</taxon>
        <taxon>Cucurbitaceae</taxon>
        <taxon>Benincaseae</taxon>
        <taxon>Cucumis</taxon>
    </lineage>
</organism>
<dbReference type="Proteomes" id="UP000321947">
    <property type="component" value="Unassembled WGS sequence"/>
</dbReference>
<evidence type="ECO:0000313" key="3">
    <source>
        <dbReference type="Proteomes" id="UP000321393"/>
    </source>
</evidence>
<evidence type="ECO:0000313" key="1">
    <source>
        <dbReference type="EMBL" id="KAA0041775.1"/>
    </source>
</evidence>
<comment type="caution">
    <text evidence="1">The sequence shown here is derived from an EMBL/GenBank/DDBJ whole genome shotgun (WGS) entry which is preliminary data.</text>
</comment>